<dbReference type="Pfam" id="PF12728">
    <property type="entry name" value="HTH_17"/>
    <property type="match status" value="1"/>
</dbReference>
<evidence type="ECO:0000313" key="4">
    <source>
        <dbReference type="Proteomes" id="UP000189443"/>
    </source>
</evidence>
<evidence type="ECO:0000256" key="1">
    <source>
        <dbReference type="SAM" id="MobiDB-lite"/>
    </source>
</evidence>
<dbReference type="Gene3D" id="1.10.1660.10">
    <property type="match status" value="1"/>
</dbReference>
<organism evidence="3 4">
    <name type="scientific">Streptomyces pactum</name>
    <dbReference type="NCBI Taxonomy" id="68249"/>
    <lineage>
        <taxon>Bacteria</taxon>
        <taxon>Bacillati</taxon>
        <taxon>Actinomycetota</taxon>
        <taxon>Actinomycetes</taxon>
        <taxon>Kitasatosporales</taxon>
        <taxon>Streptomycetaceae</taxon>
        <taxon>Streptomyces</taxon>
    </lineage>
</organism>
<dbReference type="AlphaFoldDB" id="A0A1S6JGI2"/>
<evidence type="ECO:0000259" key="2">
    <source>
        <dbReference type="Pfam" id="PF12728"/>
    </source>
</evidence>
<feature type="domain" description="Helix-turn-helix" evidence="2">
    <location>
        <begin position="13"/>
        <end position="65"/>
    </location>
</feature>
<feature type="compositionally biased region" description="Basic and acidic residues" evidence="1">
    <location>
        <begin position="47"/>
        <end position="57"/>
    </location>
</feature>
<dbReference type="InterPro" id="IPR041657">
    <property type="entry name" value="HTH_17"/>
</dbReference>
<dbReference type="KEGG" id="spac:B1H29_31770"/>
<keyword evidence="4" id="KW-1185">Reference proteome</keyword>
<feature type="region of interest" description="Disordered" evidence="1">
    <location>
        <begin position="36"/>
        <end position="90"/>
    </location>
</feature>
<name>A0A1S6JGI2_9ACTN</name>
<dbReference type="GO" id="GO:0003677">
    <property type="term" value="F:DNA binding"/>
    <property type="evidence" value="ECO:0007669"/>
    <property type="project" value="UniProtKB-KW"/>
</dbReference>
<keyword evidence="3" id="KW-0238">DNA-binding</keyword>
<reference evidence="3 4" key="1">
    <citation type="submission" date="2017-02" db="EMBL/GenBank/DDBJ databases">
        <title>Streptomyces pactum ACT12 Genome sequencing and assembly.</title>
        <authorList>
            <person name="Xue Q."/>
            <person name="Yan X."/>
            <person name="Jia L."/>
            <person name="Yan H."/>
        </authorList>
    </citation>
    <scope>NUCLEOTIDE SEQUENCE [LARGE SCALE GENOMIC DNA]</scope>
    <source>
        <strain evidence="3 4">ACT12</strain>
    </source>
</reference>
<evidence type="ECO:0000313" key="3">
    <source>
        <dbReference type="EMBL" id="AQS70860.1"/>
    </source>
</evidence>
<dbReference type="EMBL" id="CP019724">
    <property type="protein sequence ID" value="AQS70860.1"/>
    <property type="molecule type" value="Genomic_DNA"/>
</dbReference>
<dbReference type="OrthoDB" id="4326322at2"/>
<proteinExistence type="predicted"/>
<gene>
    <name evidence="3" type="ORF">B1H29_31770</name>
</gene>
<dbReference type="SUPFAM" id="SSF46955">
    <property type="entry name" value="Putative DNA-binding domain"/>
    <property type="match status" value="1"/>
</dbReference>
<protein>
    <submittedName>
        <fullName evidence="3">DNA-binding protein</fullName>
    </submittedName>
</protein>
<accession>A0A1S6JGI2</accession>
<dbReference type="Proteomes" id="UP000189443">
    <property type="component" value="Chromosome"/>
</dbReference>
<dbReference type="InterPro" id="IPR009061">
    <property type="entry name" value="DNA-bd_dom_put_sf"/>
</dbReference>
<sequence>MPKSPEPEGSARLMTTTEIAKEHGVSRQTIHTYRRTGIFPAPVEGEGSTRPRFREDQVDAFFEANPKQPRKKRRPQPEQQGAPVTTTTDPRIAILSSLNDPPYNETAEKRCVPWGEAEKLLDAYRAAVLRTAADELAEDDHLLAAEELRRMADEKPEAQDG</sequence>